<sequence length="117" mass="13450">MPSNAIIFAQFCRFGPDFMKLRLWDGRDGSSLPRCSSMGRTVWHVNFWVDNHGLQKHSGLVLSTNDGLLFLQRGKIVQQKERNSLHGMIFLLLFTYCSICFCLLAARFLVTFDFNAK</sequence>
<gene>
    <name evidence="1" type="ORF">L6452_16590</name>
</gene>
<protein>
    <submittedName>
        <fullName evidence="1">Uncharacterized protein</fullName>
    </submittedName>
</protein>
<name>A0ACB9C0X3_ARCLA</name>
<dbReference type="EMBL" id="CM042051">
    <property type="protein sequence ID" value="KAI3727966.1"/>
    <property type="molecule type" value="Genomic_DNA"/>
</dbReference>
<proteinExistence type="predicted"/>
<evidence type="ECO:0000313" key="1">
    <source>
        <dbReference type="EMBL" id="KAI3727966.1"/>
    </source>
</evidence>
<comment type="caution">
    <text evidence="1">The sequence shown here is derived from an EMBL/GenBank/DDBJ whole genome shotgun (WGS) entry which is preliminary data.</text>
</comment>
<dbReference type="Proteomes" id="UP001055879">
    <property type="component" value="Linkage Group LG05"/>
</dbReference>
<reference evidence="2" key="1">
    <citation type="journal article" date="2022" name="Mol. Ecol. Resour.">
        <title>The genomes of chicory, endive, great burdock and yacon provide insights into Asteraceae palaeo-polyploidization history and plant inulin production.</title>
        <authorList>
            <person name="Fan W."/>
            <person name="Wang S."/>
            <person name="Wang H."/>
            <person name="Wang A."/>
            <person name="Jiang F."/>
            <person name="Liu H."/>
            <person name="Zhao H."/>
            <person name="Xu D."/>
            <person name="Zhang Y."/>
        </authorList>
    </citation>
    <scope>NUCLEOTIDE SEQUENCE [LARGE SCALE GENOMIC DNA]</scope>
    <source>
        <strain evidence="2">cv. Niubang</strain>
    </source>
</reference>
<keyword evidence="2" id="KW-1185">Reference proteome</keyword>
<reference evidence="1 2" key="2">
    <citation type="journal article" date="2022" name="Mol. Ecol. Resour.">
        <title>The genomes of chicory, endive, great burdock and yacon provide insights into Asteraceae paleo-polyploidization history and plant inulin production.</title>
        <authorList>
            <person name="Fan W."/>
            <person name="Wang S."/>
            <person name="Wang H."/>
            <person name="Wang A."/>
            <person name="Jiang F."/>
            <person name="Liu H."/>
            <person name="Zhao H."/>
            <person name="Xu D."/>
            <person name="Zhang Y."/>
        </authorList>
    </citation>
    <scope>NUCLEOTIDE SEQUENCE [LARGE SCALE GENOMIC DNA]</scope>
    <source>
        <strain evidence="2">cv. Niubang</strain>
    </source>
</reference>
<accession>A0ACB9C0X3</accession>
<organism evidence="1 2">
    <name type="scientific">Arctium lappa</name>
    <name type="common">Greater burdock</name>
    <name type="synonym">Lappa major</name>
    <dbReference type="NCBI Taxonomy" id="4217"/>
    <lineage>
        <taxon>Eukaryota</taxon>
        <taxon>Viridiplantae</taxon>
        <taxon>Streptophyta</taxon>
        <taxon>Embryophyta</taxon>
        <taxon>Tracheophyta</taxon>
        <taxon>Spermatophyta</taxon>
        <taxon>Magnoliopsida</taxon>
        <taxon>eudicotyledons</taxon>
        <taxon>Gunneridae</taxon>
        <taxon>Pentapetalae</taxon>
        <taxon>asterids</taxon>
        <taxon>campanulids</taxon>
        <taxon>Asterales</taxon>
        <taxon>Asteraceae</taxon>
        <taxon>Carduoideae</taxon>
        <taxon>Cardueae</taxon>
        <taxon>Arctiinae</taxon>
        <taxon>Arctium</taxon>
    </lineage>
</organism>
<evidence type="ECO:0000313" key="2">
    <source>
        <dbReference type="Proteomes" id="UP001055879"/>
    </source>
</evidence>